<dbReference type="PANTHER" id="PTHR48098">
    <property type="entry name" value="ENTEROCHELIN ESTERASE-RELATED"/>
    <property type="match status" value="1"/>
</dbReference>
<dbReference type="Pfam" id="PF00756">
    <property type="entry name" value="Esterase"/>
    <property type="match status" value="1"/>
</dbReference>
<dbReference type="Gene3D" id="3.40.50.1820">
    <property type="entry name" value="alpha/beta hydrolase"/>
    <property type="match status" value="1"/>
</dbReference>
<protein>
    <recommendedName>
        <fullName evidence="4">Esterase</fullName>
    </recommendedName>
</protein>
<evidence type="ECO:0000313" key="2">
    <source>
        <dbReference type="EMBL" id="GAA4700568.1"/>
    </source>
</evidence>
<evidence type="ECO:0008006" key="4">
    <source>
        <dbReference type="Google" id="ProtNLM"/>
    </source>
</evidence>
<dbReference type="Proteomes" id="UP001501446">
    <property type="component" value="Unassembled WGS sequence"/>
</dbReference>
<evidence type="ECO:0000256" key="1">
    <source>
        <dbReference type="SAM" id="SignalP"/>
    </source>
</evidence>
<comment type="caution">
    <text evidence="2">The sequence shown here is derived from an EMBL/GenBank/DDBJ whole genome shotgun (WGS) entry which is preliminary data.</text>
</comment>
<accession>A0ABP8X8A9</accession>
<dbReference type="InterPro" id="IPR050583">
    <property type="entry name" value="Mycobacterial_A85_antigen"/>
</dbReference>
<proteinExistence type="predicted"/>
<keyword evidence="1" id="KW-0732">Signal</keyword>
<dbReference type="EMBL" id="BAABLN010000029">
    <property type="protein sequence ID" value="GAA4700568.1"/>
    <property type="molecule type" value="Genomic_DNA"/>
</dbReference>
<keyword evidence="3" id="KW-1185">Reference proteome</keyword>
<organism evidence="2 3">
    <name type="scientific">Kocuria gwangalliensis</name>
    <dbReference type="NCBI Taxonomy" id="501592"/>
    <lineage>
        <taxon>Bacteria</taxon>
        <taxon>Bacillati</taxon>
        <taxon>Actinomycetota</taxon>
        <taxon>Actinomycetes</taxon>
        <taxon>Micrococcales</taxon>
        <taxon>Micrococcaceae</taxon>
        <taxon>Kocuria</taxon>
    </lineage>
</organism>
<dbReference type="PROSITE" id="PS51257">
    <property type="entry name" value="PROKAR_LIPOPROTEIN"/>
    <property type="match status" value="1"/>
</dbReference>
<reference evidence="3" key="1">
    <citation type="journal article" date="2019" name="Int. J. Syst. Evol. Microbiol.">
        <title>The Global Catalogue of Microorganisms (GCM) 10K type strain sequencing project: providing services to taxonomists for standard genome sequencing and annotation.</title>
        <authorList>
            <consortium name="The Broad Institute Genomics Platform"/>
            <consortium name="The Broad Institute Genome Sequencing Center for Infectious Disease"/>
            <person name="Wu L."/>
            <person name="Ma J."/>
        </authorList>
    </citation>
    <scope>NUCLEOTIDE SEQUENCE [LARGE SCALE GENOMIC DNA]</scope>
    <source>
        <strain evidence="3">JCM 18958</strain>
    </source>
</reference>
<evidence type="ECO:0000313" key="3">
    <source>
        <dbReference type="Proteomes" id="UP001501446"/>
    </source>
</evidence>
<dbReference type="SUPFAM" id="SSF53474">
    <property type="entry name" value="alpha/beta-Hydrolases"/>
    <property type="match status" value="1"/>
</dbReference>
<dbReference type="PANTHER" id="PTHR48098:SF1">
    <property type="entry name" value="DIACYLGLYCEROL ACYLTRANSFERASE_MYCOLYLTRANSFERASE AG85A"/>
    <property type="match status" value="1"/>
</dbReference>
<feature type="signal peptide" evidence="1">
    <location>
        <begin position="1"/>
        <end position="26"/>
    </location>
</feature>
<gene>
    <name evidence="2" type="ORF">GCM10025781_18560</name>
</gene>
<name>A0ABP8X8A9_9MICC</name>
<feature type="chain" id="PRO_5047007651" description="Esterase" evidence="1">
    <location>
        <begin position="27"/>
        <end position="378"/>
    </location>
</feature>
<dbReference type="InterPro" id="IPR029058">
    <property type="entry name" value="AB_hydrolase_fold"/>
</dbReference>
<sequence length="378" mass="40479">MRGMRRKSVVGLIWSLVIAMVLTGCAAGDNRPTPAQTPMATGSAALQQADFLDQTDFDEPSHGITVTGAQALSERAVEVGVSTDAVAEGLPGGQNSVIIVRPQNYDPGTRYRVVYLLGGSGAETSPARQWFEAGHAEQITDGLPVITVIPSGGKDGWYTDWTASGDQAQGWETYHLDQLVPWVDAHLPTRTGREDRVVLGNSMGGYGAIRYAEERPDLFAEAISLSGLLDLSSGEVRDLFSQVSEETTGQTDAIFGNGQSTMDEQWDAHDPVSQSKGLERTKVQLFVGEGNGSSGDLEPTLRETTESLAQALQSQGSPYSYTMYGRPAGCNGEHTFECWRPAATVALSRWADRLGIERSIAAQPVASEFEDITSGEGS</sequence>
<dbReference type="InterPro" id="IPR000801">
    <property type="entry name" value="Esterase-like"/>
</dbReference>